<dbReference type="UniPathway" id="UPA00219"/>
<dbReference type="Proteomes" id="UP000000270">
    <property type="component" value="Chromosome"/>
</dbReference>
<evidence type="ECO:0000256" key="2">
    <source>
        <dbReference type="ARBA" id="ARBA00004752"/>
    </source>
</evidence>
<gene>
    <name evidence="15" type="primary">dacC</name>
    <name evidence="15" type="ordered locus">AZC_2172</name>
</gene>
<organism evidence="15 16">
    <name type="scientific">Azorhizobium caulinodans (strain ATCC 43989 / DSM 5975 / JCM 20966 / LMG 6465 / NBRC 14845 / NCIMB 13405 / ORS 571)</name>
    <dbReference type="NCBI Taxonomy" id="438753"/>
    <lineage>
        <taxon>Bacteria</taxon>
        <taxon>Pseudomonadati</taxon>
        <taxon>Pseudomonadota</taxon>
        <taxon>Alphaproteobacteria</taxon>
        <taxon>Hyphomicrobiales</taxon>
        <taxon>Xanthobacteraceae</taxon>
        <taxon>Azorhizobium</taxon>
    </lineage>
</organism>
<keyword evidence="6" id="KW-0645">Protease</keyword>
<dbReference type="Gene3D" id="2.60.410.10">
    <property type="entry name" value="D-Ala-D-Ala carboxypeptidase, C-terminal domain"/>
    <property type="match status" value="1"/>
</dbReference>
<evidence type="ECO:0000256" key="13">
    <source>
        <dbReference type="RuleBase" id="RU004016"/>
    </source>
</evidence>
<dbReference type="SMART" id="SM00936">
    <property type="entry name" value="PBP5_C"/>
    <property type="match status" value="1"/>
</dbReference>
<dbReference type="eggNOG" id="COG1686">
    <property type="taxonomic scope" value="Bacteria"/>
</dbReference>
<dbReference type="GO" id="GO:0006508">
    <property type="term" value="P:proteolysis"/>
    <property type="evidence" value="ECO:0007669"/>
    <property type="project" value="UniProtKB-KW"/>
</dbReference>
<dbReference type="PANTHER" id="PTHR21581">
    <property type="entry name" value="D-ALANYL-D-ALANINE CARBOXYPEPTIDASE"/>
    <property type="match status" value="1"/>
</dbReference>
<reference evidence="15 16" key="6">
    <citation type="journal article" date="2011" name="Appl. Environ. Microbiol.">
        <title>Involvement of the azorhizobial chromosome partition gene (parA) in the onset of bacteroid differentiation during Sesbania rostrata stem nodule development.</title>
        <authorList>
            <person name="Liu CT."/>
            <person name="Lee KB."/>
            <person name="Wang YS."/>
            <person name="Peng MH."/>
            <person name="Lee KT."/>
            <person name="Suzuki S."/>
            <person name="Suzuki T."/>
            <person name="Oyaizu H."/>
        </authorList>
    </citation>
    <scope>NUCLEOTIDE SEQUENCE [LARGE SCALE GENOMIC DNA]</scope>
    <source>
        <strain evidence="16">ATCC 43989 / DSM 5975 / JCM 20966 / LMG 6465 / NBRC 14845 / NCIMB 13405 / ORS 571</strain>
    </source>
</reference>
<evidence type="ECO:0000256" key="5">
    <source>
        <dbReference type="ARBA" id="ARBA00022645"/>
    </source>
</evidence>
<dbReference type="PRINTS" id="PR00725">
    <property type="entry name" value="DADACBPTASE1"/>
</dbReference>
<dbReference type="GO" id="GO:0008360">
    <property type="term" value="P:regulation of cell shape"/>
    <property type="evidence" value="ECO:0007669"/>
    <property type="project" value="UniProtKB-KW"/>
</dbReference>
<dbReference type="PROSITE" id="PS51318">
    <property type="entry name" value="TAT"/>
    <property type="match status" value="1"/>
</dbReference>
<dbReference type="Pfam" id="PF00768">
    <property type="entry name" value="Peptidase_S11"/>
    <property type="match status" value="1"/>
</dbReference>
<evidence type="ECO:0000256" key="12">
    <source>
        <dbReference type="ARBA" id="ARBA00034000"/>
    </source>
</evidence>
<dbReference type="GO" id="GO:0009002">
    <property type="term" value="F:serine-type D-Ala-D-Ala carboxypeptidase activity"/>
    <property type="evidence" value="ECO:0007669"/>
    <property type="project" value="UniProtKB-EC"/>
</dbReference>
<dbReference type="InterPro" id="IPR015956">
    <property type="entry name" value="Peniciliin-bd_prot_C_sf"/>
</dbReference>
<dbReference type="HOGENOM" id="CLU_027070_8_1_5"/>
<dbReference type="InterPro" id="IPR012338">
    <property type="entry name" value="Beta-lactam/transpept-like"/>
</dbReference>
<dbReference type="InterPro" id="IPR012907">
    <property type="entry name" value="Peptidase_S11_C"/>
</dbReference>
<dbReference type="EMBL" id="AP009384">
    <property type="protein sequence ID" value="BAF88170.1"/>
    <property type="molecule type" value="Genomic_DNA"/>
</dbReference>
<keyword evidence="10" id="KW-0573">Peptidoglycan synthesis</keyword>
<dbReference type="AlphaFoldDB" id="A8I7W1"/>
<reference evidence="15 16" key="3">
    <citation type="journal article" date="2008" name="BMC Genomics">
        <title>The genome of the versatile nitrogen fixer Azorhizobium caulinodans ORS571.</title>
        <authorList>
            <person name="Lee KB."/>
            <person name="Backer P.D."/>
            <person name="Aono T."/>
            <person name="Liu CT."/>
            <person name="Suzuki S."/>
            <person name="Suzuki T."/>
            <person name="Kaneko T."/>
            <person name="Yamada M."/>
            <person name="Tabata S."/>
            <person name="Kupfer D.M."/>
            <person name="Najar F.Z."/>
            <person name="Wiley G.B."/>
            <person name="Roe B."/>
            <person name="Binnewies T.T."/>
            <person name="Ussery D.W."/>
            <person name="D'Haeze W."/>
            <person name="Herder J.D."/>
            <person name="Gevers D."/>
            <person name="Vereecke D."/>
            <person name="Holsters M."/>
            <person name="Oyaizu H."/>
        </authorList>
    </citation>
    <scope>NUCLEOTIDE SEQUENCE [LARGE SCALE GENOMIC DNA]</scope>
    <source>
        <strain evidence="16">ATCC 43989 / DSM 5975 / JCM 20966 / LMG 6465 / NBRC 14845 / NCIMB 13405 / ORS 571</strain>
    </source>
</reference>
<evidence type="ECO:0000256" key="9">
    <source>
        <dbReference type="ARBA" id="ARBA00022960"/>
    </source>
</evidence>
<evidence type="ECO:0000256" key="7">
    <source>
        <dbReference type="ARBA" id="ARBA00022729"/>
    </source>
</evidence>
<dbReference type="SUPFAM" id="SSF69189">
    <property type="entry name" value="Penicillin-binding protein associated domain"/>
    <property type="match status" value="1"/>
</dbReference>
<evidence type="ECO:0000256" key="4">
    <source>
        <dbReference type="ARBA" id="ARBA00012448"/>
    </source>
</evidence>
<dbReference type="Gene3D" id="3.40.710.10">
    <property type="entry name" value="DD-peptidase/beta-lactamase superfamily"/>
    <property type="match status" value="1"/>
</dbReference>
<dbReference type="EC" id="3.4.16.4" evidence="4"/>
<comment type="similarity">
    <text evidence="3 13">Belongs to the peptidase S11 family.</text>
</comment>
<dbReference type="Pfam" id="PF07943">
    <property type="entry name" value="PBP5_C"/>
    <property type="match status" value="1"/>
</dbReference>
<evidence type="ECO:0000256" key="11">
    <source>
        <dbReference type="ARBA" id="ARBA00023316"/>
    </source>
</evidence>
<name>A8I7W1_AZOC5</name>
<evidence type="ECO:0000256" key="6">
    <source>
        <dbReference type="ARBA" id="ARBA00022670"/>
    </source>
</evidence>
<evidence type="ECO:0000256" key="10">
    <source>
        <dbReference type="ARBA" id="ARBA00022984"/>
    </source>
</evidence>
<sequence>MTFEMCHEQPRSGRSAGMKRRRPLGLAAFLSAGAGALLTVVAALLPLQAARAQTAFQTAVPEATLVDFASGTILFEKNAQGRVAPGGIVKIMTAAVIFDQIRAGKITLDTPFYVSENAWRRGGGPSGGAAMFVPVKSQVRVGDLLQGALVVSGNDAAIALAEGLSGTESEFAQRMNAKAAELGMSGSQFRNATGFADPDQFTNARDMAVLARSIIRNDPELYKIFAVPDIEWSKIKQRNRNTLLNAGIGADGLHMSWVKDAGYHLVGSAVQGNQRLIVVVMGAKTEKERLEEARRLLEWGFHSFQYKLLFAGDTEVGRASIWGGAVGSVPLVTGSELSLLLPRNSQEKLVARVSYKGPLRAPVAKGTEVGRLELTRGQLKVLDVPVYTAADVPVGTLWQRALDGGWTVAGDAARDLTTQVMAKFRK</sequence>
<dbReference type="InterPro" id="IPR001967">
    <property type="entry name" value="Peptidase_S11_N"/>
</dbReference>
<keyword evidence="16" id="KW-1185">Reference proteome</keyword>
<dbReference type="SUPFAM" id="SSF56601">
    <property type="entry name" value="beta-lactamase/transpeptidase-like"/>
    <property type="match status" value="1"/>
</dbReference>
<accession>A8I7W1</accession>
<dbReference type="InterPro" id="IPR018044">
    <property type="entry name" value="Peptidase_S11"/>
</dbReference>
<keyword evidence="8" id="KW-0378">Hydrolase</keyword>
<dbReference type="KEGG" id="azc:AZC_2172"/>
<protein>
    <recommendedName>
        <fullName evidence="4">serine-type D-Ala-D-Ala carboxypeptidase</fullName>
        <ecNumber evidence="4">3.4.16.4</ecNumber>
    </recommendedName>
</protein>
<dbReference type="InterPro" id="IPR037167">
    <property type="entry name" value="Peptidase_S11_C_sf"/>
</dbReference>
<dbReference type="PANTHER" id="PTHR21581:SF6">
    <property type="entry name" value="TRAFFICKING PROTEIN PARTICLE COMPLEX SUBUNIT 12"/>
    <property type="match status" value="1"/>
</dbReference>
<feature type="domain" description="Peptidase S11 D-Ala-D-Ala carboxypeptidase A C-terminal" evidence="14">
    <location>
        <begin position="304"/>
        <end position="394"/>
    </location>
</feature>
<evidence type="ECO:0000256" key="8">
    <source>
        <dbReference type="ARBA" id="ARBA00022801"/>
    </source>
</evidence>
<reference evidence="15 16" key="5">
    <citation type="journal article" date="2010" name="Appl. Environ. Microbiol.">
        <title>phrR-like gene praR of Azorhizobium caulinodans ORS571 is essential for symbiosis with Sesbania rostrata and is involved in expression of reb genes.</title>
        <authorList>
            <person name="Akiba N."/>
            <person name="Aono T."/>
            <person name="Toyazaki H."/>
            <person name="Sato S."/>
            <person name="Oyaizu H."/>
        </authorList>
    </citation>
    <scope>NUCLEOTIDE SEQUENCE [LARGE SCALE GENOMIC DNA]</scope>
    <source>
        <strain evidence="16">ATCC 43989 / DSM 5975 / JCM 20966 / LMG 6465 / NBRC 14845 / NCIMB 13405 / ORS 571</strain>
    </source>
</reference>
<evidence type="ECO:0000313" key="15">
    <source>
        <dbReference type="EMBL" id="BAF88170.1"/>
    </source>
</evidence>
<comment type="pathway">
    <text evidence="2">Cell wall biogenesis; peptidoglycan biosynthesis.</text>
</comment>
<dbReference type="GO" id="GO:0009252">
    <property type="term" value="P:peptidoglycan biosynthetic process"/>
    <property type="evidence" value="ECO:0007669"/>
    <property type="project" value="UniProtKB-UniPathway"/>
</dbReference>
<dbReference type="STRING" id="438753.AZC_2172"/>
<dbReference type="GO" id="GO:0071555">
    <property type="term" value="P:cell wall organization"/>
    <property type="evidence" value="ECO:0007669"/>
    <property type="project" value="UniProtKB-KW"/>
</dbReference>
<comment type="catalytic activity">
    <reaction evidence="12">
        <text>Preferential cleavage: (Ac)2-L-Lys-D-Ala-|-D-Ala. Also transpeptidation of peptidyl-alanyl moieties that are N-acyl substituents of D-alanine.</text>
        <dbReference type="EC" id="3.4.16.4"/>
    </reaction>
</comment>
<comment type="function">
    <text evidence="1">Removes C-terminal D-alanyl residues from sugar-peptide cell wall precursors.</text>
</comment>
<keyword evidence="9" id="KW-0133">Cell shape</keyword>
<proteinExistence type="inferred from homology"/>
<reference evidence="15 16" key="1">
    <citation type="journal article" date="2007" name="Appl. Environ. Microbiol.">
        <title>Rhizobial factors required for stem nodule maturation and maintenance in Sesbania rostrata-Azorhizobium caulinodans ORS571 symbiosis.</title>
        <authorList>
            <person name="Suzuki S."/>
            <person name="Aono T."/>
            <person name="Lee KB."/>
            <person name="Suzuki T."/>
            <person name="Liu CT."/>
            <person name="Miwa H."/>
            <person name="Wakao S."/>
            <person name="Iki T."/>
            <person name="Oyaizu H."/>
        </authorList>
    </citation>
    <scope>NUCLEOTIDE SEQUENCE [LARGE SCALE GENOMIC DNA]</scope>
    <source>
        <strain evidence="16">ATCC 43989 / DSM 5975 / JCM 20966 / LMG 6465 / NBRC 14845 / NCIMB 13405 / ORS 571</strain>
    </source>
</reference>
<evidence type="ECO:0000259" key="14">
    <source>
        <dbReference type="SMART" id="SM00936"/>
    </source>
</evidence>
<evidence type="ECO:0000256" key="1">
    <source>
        <dbReference type="ARBA" id="ARBA00003217"/>
    </source>
</evidence>
<dbReference type="InterPro" id="IPR006311">
    <property type="entry name" value="TAT_signal"/>
</dbReference>
<keyword evidence="5 15" id="KW-0121">Carboxypeptidase</keyword>
<reference evidence="15 16" key="4">
    <citation type="journal article" date="2009" name="Appl. Environ. Microbiol.">
        <title>Comparative genome-wide transcriptional profiling of Azorhizobium caulinodans ORS571 grown under free-living and symbiotic conditions.</title>
        <authorList>
            <person name="Tsukada S."/>
            <person name="Aono T."/>
            <person name="Akiba N."/>
            <person name="Lee KB."/>
            <person name="Liu CT."/>
            <person name="Toyazaki H."/>
            <person name="Oyaizu H."/>
        </authorList>
    </citation>
    <scope>NUCLEOTIDE SEQUENCE [LARGE SCALE GENOMIC DNA]</scope>
    <source>
        <strain evidence="16">ATCC 43989 / DSM 5975 / JCM 20966 / LMG 6465 / NBRC 14845 / NCIMB 13405 / ORS 571</strain>
    </source>
</reference>
<evidence type="ECO:0000313" key="16">
    <source>
        <dbReference type="Proteomes" id="UP000000270"/>
    </source>
</evidence>
<keyword evidence="7" id="KW-0732">Signal</keyword>
<keyword evidence="11" id="KW-0961">Cell wall biogenesis/degradation</keyword>
<evidence type="ECO:0000256" key="3">
    <source>
        <dbReference type="ARBA" id="ARBA00007164"/>
    </source>
</evidence>
<reference evidence="16" key="2">
    <citation type="submission" date="2007-04" db="EMBL/GenBank/DDBJ databases">
        <title>Complete genome sequence of the nitrogen-fixing bacterium Azorhizobium caulinodans ORS571.</title>
        <authorList>
            <person name="Lee K.B."/>
            <person name="Backer P.D."/>
            <person name="Aono T."/>
            <person name="Liu C.T."/>
            <person name="Suzuki S."/>
            <person name="Suzuki T."/>
            <person name="Kaneko T."/>
            <person name="Yamada M."/>
            <person name="Tabata S."/>
            <person name="Kupfer D.M."/>
            <person name="Najar F.Z."/>
            <person name="Wiley G.B."/>
            <person name="Roe B."/>
            <person name="Binnewies T."/>
            <person name="Ussery D."/>
            <person name="Vereecke D."/>
            <person name="Gevers D."/>
            <person name="Holsters M."/>
            <person name="Oyaizu H."/>
        </authorList>
    </citation>
    <scope>NUCLEOTIDE SEQUENCE [LARGE SCALE GENOMIC DNA]</scope>
    <source>
        <strain evidence="16">ATCC 43989 / DSM 5975 / JCM 20966 / LMG 6465 / NBRC 14845 / NCIMB 13405 / ORS 571</strain>
    </source>
</reference>